<feature type="transmembrane region" description="Helical" evidence="7">
    <location>
        <begin position="190"/>
        <end position="211"/>
    </location>
</feature>
<accession>A0A1I6K4D2</accession>
<feature type="domain" description="Cation/H+ exchanger transmembrane" evidence="8">
    <location>
        <begin position="13"/>
        <end position="380"/>
    </location>
</feature>
<dbReference type="InterPro" id="IPR038770">
    <property type="entry name" value="Na+/solute_symporter_sf"/>
</dbReference>
<dbReference type="PANTHER" id="PTHR42751">
    <property type="entry name" value="SODIUM/HYDROGEN EXCHANGER FAMILY/TRKA DOMAIN PROTEIN"/>
    <property type="match status" value="1"/>
</dbReference>
<sequence length="400" mass="40892">MAASLVEIGIALAAVALAGLAANRVGLSVIPAYIVAGILVGPEWPTEVLGVSLQLVAYGEFVEVAAELGIVFLLFFLGLEFSVGQLLADRKRITTAGSVDFLLNFGAGVGLGVLFGRTPLETLLIAGVVYISSSAVVTKSIIDRGWVANPEAEPILGTLVFEDIVIAVYLALVAALLTGAGDLTGAATDVVRAFAFLGAVAAVAWYGTDYVERAFDLPNDELFLLHVLGATTLVAGAALATGVSEAVAAFFVGTAFSQTPHTERIEDVVAPVRDLFAAVFFFAIGLTTDVTVLAGVAALLAVAVVLTTGTKLVSGTIGGRVYDLSPTRSLRTGIGLVPRAEFSLVIATLAAGAGGSLADVVPAFTVGYVLAMSVLGTVMIQHADRLTDSLAPLVGDVTGE</sequence>
<dbReference type="GO" id="GO:0016020">
    <property type="term" value="C:membrane"/>
    <property type="evidence" value="ECO:0007669"/>
    <property type="project" value="UniProtKB-SubCell"/>
</dbReference>
<dbReference type="OrthoDB" id="12029at2157"/>
<comment type="subcellular location">
    <subcellularLocation>
        <location evidence="1">Membrane</location>
        <topology evidence="1">Multi-pass membrane protein</topology>
    </subcellularLocation>
</comment>
<keyword evidence="6 7" id="KW-0472">Membrane</keyword>
<evidence type="ECO:0000313" key="10">
    <source>
        <dbReference type="Proteomes" id="UP000199062"/>
    </source>
</evidence>
<comment type="similarity">
    <text evidence="2">Belongs to the monovalent cation:proton antiporter 2 (CPA2) transporter (TC 2.A.37) family.</text>
</comment>
<dbReference type="STRING" id="767519.SAMN05216559_0178"/>
<feature type="transmembrane region" description="Helical" evidence="7">
    <location>
        <begin position="276"/>
        <end position="306"/>
    </location>
</feature>
<keyword evidence="10" id="KW-1185">Reference proteome</keyword>
<evidence type="ECO:0000256" key="2">
    <source>
        <dbReference type="ARBA" id="ARBA00005551"/>
    </source>
</evidence>
<feature type="transmembrane region" description="Helical" evidence="7">
    <location>
        <begin position="360"/>
        <end position="380"/>
    </location>
</feature>
<dbReference type="GO" id="GO:0015297">
    <property type="term" value="F:antiporter activity"/>
    <property type="evidence" value="ECO:0007669"/>
    <property type="project" value="InterPro"/>
</dbReference>
<dbReference type="Proteomes" id="UP000199062">
    <property type="component" value="Unassembled WGS sequence"/>
</dbReference>
<organism evidence="9 10">
    <name type="scientific">Halomicrobium zhouii</name>
    <dbReference type="NCBI Taxonomy" id="767519"/>
    <lineage>
        <taxon>Archaea</taxon>
        <taxon>Methanobacteriati</taxon>
        <taxon>Methanobacteriota</taxon>
        <taxon>Stenosarchaea group</taxon>
        <taxon>Halobacteria</taxon>
        <taxon>Halobacteriales</taxon>
        <taxon>Haloarculaceae</taxon>
        <taxon>Halomicrobium</taxon>
    </lineage>
</organism>
<feature type="transmembrane region" description="Helical" evidence="7">
    <location>
        <begin position="223"/>
        <end position="256"/>
    </location>
</feature>
<dbReference type="EMBL" id="FOZK01000001">
    <property type="protein sequence ID" value="SFR86115.1"/>
    <property type="molecule type" value="Genomic_DNA"/>
</dbReference>
<gene>
    <name evidence="9" type="ORF">SAMN05216559_0178</name>
</gene>
<dbReference type="GO" id="GO:1902600">
    <property type="term" value="P:proton transmembrane transport"/>
    <property type="evidence" value="ECO:0007669"/>
    <property type="project" value="InterPro"/>
</dbReference>
<dbReference type="Pfam" id="PF00999">
    <property type="entry name" value="Na_H_Exchanger"/>
    <property type="match status" value="1"/>
</dbReference>
<feature type="transmembrane region" description="Helical" evidence="7">
    <location>
        <begin position="154"/>
        <end position="178"/>
    </location>
</feature>
<evidence type="ECO:0000256" key="6">
    <source>
        <dbReference type="ARBA" id="ARBA00023136"/>
    </source>
</evidence>
<dbReference type="AlphaFoldDB" id="A0A1I6K4D2"/>
<evidence type="ECO:0000259" key="8">
    <source>
        <dbReference type="Pfam" id="PF00999"/>
    </source>
</evidence>
<evidence type="ECO:0000256" key="1">
    <source>
        <dbReference type="ARBA" id="ARBA00004141"/>
    </source>
</evidence>
<keyword evidence="3" id="KW-0813">Transport</keyword>
<dbReference type="Gene3D" id="1.20.1530.20">
    <property type="match status" value="1"/>
</dbReference>
<dbReference type="PANTHER" id="PTHR42751:SF4">
    <property type="entry name" value="K(+)_H(+) ANTIPORTER SUBUNIT KHTU"/>
    <property type="match status" value="1"/>
</dbReference>
<reference evidence="9 10" key="1">
    <citation type="submission" date="2016-10" db="EMBL/GenBank/DDBJ databases">
        <authorList>
            <person name="de Groot N.N."/>
        </authorList>
    </citation>
    <scope>NUCLEOTIDE SEQUENCE [LARGE SCALE GENOMIC DNA]</scope>
    <source>
        <strain evidence="9 10">CGMCC 1.10457</strain>
    </source>
</reference>
<dbReference type="InterPro" id="IPR006153">
    <property type="entry name" value="Cation/H_exchanger_TM"/>
</dbReference>
<keyword evidence="4 7" id="KW-0812">Transmembrane</keyword>
<keyword evidence="5 7" id="KW-1133">Transmembrane helix</keyword>
<feature type="transmembrane region" description="Helical" evidence="7">
    <location>
        <begin position="99"/>
        <end position="116"/>
    </location>
</feature>
<protein>
    <submittedName>
        <fullName evidence="9">Potassium/proton antiporter membrane subunit, CPA2 family</fullName>
    </submittedName>
</protein>
<evidence type="ECO:0000256" key="4">
    <source>
        <dbReference type="ARBA" id="ARBA00022692"/>
    </source>
</evidence>
<dbReference type="RefSeq" id="WP_089812988.1">
    <property type="nucleotide sequence ID" value="NZ_FOZK01000001.1"/>
</dbReference>
<evidence type="ECO:0000313" key="9">
    <source>
        <dbReference type="EMBL" id="SFR86115.1"/>
    </source>
</evidence>
<evidence type="ECO:0000256" key="3">
    <source>
        <dbReference type="ARBA" id="ARBA00022448"/>
    </source>
</evidence>
<name>A0A1I6K4D2_9EURY</name>
<feature type="transmembrane region" description="Helical" evidence="7">
    <location>
        <begin position="68"/>
        <end position="87"/>
    </location>
</feature>
<evidence type="ECO:0000256" key="7">
    <source>
        <dbReference type="SAM" id="Phobius"/>
    </source>
</evidence>
<evidence type="ECO:0000256" key="5">
    <source>
        <dbReference type="ARBA" id="ARBA00022989"/>
    </source>
</evidence>
<proteinExistence type="inferred from homology"/>